<comment type="caution">
    <text evidence="2">The sequence shown here is derived from an EMBL/GenBank/DDBJ whole genome shotgun (WGS) entry which is preliminary data.</text>
</comment>
<feature type="region of interest" description="Disordered" evidence="1">
    <location>
        <begin position="1"/>
        <end position="41"/>
    </location>
</feature>
<name>A0A645CNE4_9ZZZZ</name>
<dbReference type="AlphaFoldDB" id="A0A645CNE4"/>
<proteinExistence type="predicted"/>
<accession>A0A645CNE4</accession>
<gene>
    <name evidence="2" type="ORF">SDC9_125430</name>
</gene>
<dbReference type="EMBL" id="VSSQ01028629">
    <property type="protein sequence ID" value="MPM78419.1"/>
    <property type="molecule type" value="Genomic_DNA"/>
</dbReference>
<reference evidence="2" key="1">
    <citation type="submission" date="2019-08" db="EMBL/GenBank/DDBJ databases">
        <authorList>
            <person name="Kucharzyk K."/>
            <person name="Murdoch R.W."/>
            <person name="Higgins S."/>
            <person name="Loffler F."/>
        </authorList>
    </citation>
    <scope>NUCLEOTIDE SEQUENCE</scope>
</reference>
<evidence type="ECO:0000313" key="2">
    <source>
        <dbReference type="EMBL" id="MPM78419.1"/>
    </source>
</evidence>
<organism evidence="2">
    <name type="scientific">bioreactor metagenome</name>
    <dbReference type="NCBI Taxonomy" id="1076179"/>
    <lineage>
        <taxon>unclassified sequences</taxon>
        <taxon>metagenomes</taxon>
        <taxon>ecological metagenomes</taxon>
    </lineage>
</organism>
<evidence type="ECO:0000256" key="1">
    <source>
        <dbReference type="SAM" id="MobiDB-lite"/>
    </source>
</evidence>
<protein>
    <submittedName>
        <fullName evidence="2">Uncharacterized protein</fullName>
    </submittedName>
</protein>
<sequence length="41" mass="4824">MTGFKDEDLGKLSKPVKMDIQDKFNKENNKPKSKRNENENK</sequence>